<dbReference type="Proteomes" id="UP001218638">
    <property type="component" value="Chromosome"/>
</dbReference>
<dbReference type="RefSeq" id="WP_330932149.1">
    <property type="nucleotide sequence ID" value="NZ_CP119075.1"/>
</dbReference>
<evidence type="ECO:0000313" key="2">
    <source>
        <dbReference type="Proteomes" id="UP001218638"/>
    </source>
</evidence>
<dbReference type="AlphaFoldDB" id="A0AAF0A0H8"/>
<sequence>MDEVTFRSTFGQKMQRVAASGDVPFPFWSYADTIPKEDFQGYDCSEGSVQWVWRGDDGRFEHVLIDTKEDPDVFMAVVLDLQKRQVAGHRLLDLKLEYGLR</sequence>
<dbReference type="KEGG" id="slom:PXH66_21885"/>
<proteinExistence type="predicted"/>
<reference evidence="1" key="1">
    <citation type="submission" date="2023-03" db="EMBL/GenBank/DDBJ databases">
        <title>Lomoglobus Profundus gen. nov., sp. nov., a novel member of the phylum Verrucomicrobia, isolated from deep-marine sediment of South China Sea.</title>
        <authorList>
            <person name="Ahmad T."/>
            <person name="Ishaq S.E."/>
            <person name="Wang F."/>
        </authorList>
    </citation>
    <scope>NUCLEOTIDE SEQUENCE</scope>
    <source>
        <strain evidence="1">LMO-M01</strain>
    </source>
</reference>
<name>A0AAF0A0H8_9BACT</name>
<keyword evidence="2" id="KW-1185">Reference proteome</keyword>
<evidence type="ECO:0000313" key="1">
    <source>
        <dbReference type="EMBL" id="WED65008.1"/>
    </source>
</evidence>
<accession>A0AAF0A0H8</accession>
<organism evidence="1 2">
    <name type="scientific">Synoicihabitans lomoniglobus</name>
    <dbReference type="NCBI Taxonomy" id="2909285"/>
    <lineage>
        <taxon>Bacteria</taxon>
        <taxon>Pseudomonadati</taxon>
        <taxon>Verrucomicrobiota</taxon>
        <taxon>Opitutia</taxon>
        <taxon>Opitutales</taxon>
        <taxon>Opitutaceae</taxon>
        <taxon>Synoicihabitans</taxon>
    </lineage>
</organism>
<protein>
    <submittedName>
        <fullName evidence="1">Uncharacterized protein</fullName>
    </submittedName>
</protein>
<dbReference type="EMBL" id="CP119075">
    <property type="protein sequence ID" value="WED65008.1"/>
    <property type="molecule type" value="Genomic_DNA"/>
</dbReference>
<gene>
    <name evidence="1" type="ORF">PXH66_21885</name>
</gene>